<evidence type="ECO:0000313" key="4">
    <source>
        <dbReference type="EMBL" id="CAH1399083.1"/>
    </source>
</evidence>
<dbReference type="InterPro" id="IPR050593">
    <property type="entry name" value="LovG"/>
</dbReference>
<comment type="similarity">
    <text evidence="1">Belongs to the LovG family.</text>
</comment>
<name>A0A9P0MJ40_NEZVI</name>
<dbReference type="GO" id="GO:0016787">
    <property type="term" value="F:hydrolase activity"/>
    <property type="evidence" value="ECO:0007669"/>
    <property type="project" value="UniProtKB-KW"/>
</dbReference>
<dbReference type="GO" id="GO:0005634">
    <property type="term" value="C:nucleus"/>
    <property type="evidence" value="ECO:0007669"/>
    <property type="project" value="TreeGrafter"/>
</dbReference>
<evidence type="ECO:0000256" key="1">
    <source>
        <dbReference type="ARBA" id="ARBA00005863"/>
    </source>
</evidence>
<keyword evidence="2" id="KW-0378">Hydrolase</keyword>
<evidence type="ECO:0000313" key="5">
    <source>
        <dbReference type="Proteomes" id="UP001152798"/>
    </source>
</evidence>
<accession>A0A9P0MJ40</accession>
<dbReference type="SUPFAM" id="SSF53474">
    <property type="entry name" value="alpha/beta-Hydrolases"/>
    <property type="match status" value="1"/>
</dbReference>
<dbReference type="EMBL" id="OV725080">
    <property type="protein sequence ID" value="CAH1399083.1"/>
    <property type="molecule type" value="Genomic_DNA"/>
</dbReference>
<proteinExistence type="inferred from homology"/>
<dbReference type="AlphaFoldDB" id="A0A9P0MJ40"/>
<protein>
    <recommendedName>
        <fullName evidence="3">Serine hydrolase domain-containing protein</fullName>
    </recommendedName>
</protein>
<dbReference type="FunFam" id="3.40.50.1820:FF:000073">
    <property type="entry name" value="esterase OVCA2 isoform X6"/>
    <property type="match status" value="1"/>
</dbReference>
<keyword evidence="5" id="KW-1185">Reference proteome</keyword>
<dbReference type="GO" id="GO:0032526">
    <property type="term" value="P:response to retinoic acid"/>
    <property type="evidence" value="ECO:0007669"/>
    <property type="project" value="TreeGrafter"/>
</dbReference>
<dbReference type="InterPro" id="IPR005645">
    <property type="entry name" value="FSH-like_dom"/>
</dbReference>
<gene>
    <name evidence="4" type="ORF">NEZAVI_LOCUS8608</name>
</gene>
<sequence length="226" mass="25954">MTEKLKVLCLHGCRQDGKIFNQKTGSMRRMLKNICEFTYVTAPHSIKPLSNELNNTINDDYDYRTWWYTGADKTYLSKLPSDIDEGFDDSLEFLKQFIKDNGPFDGLLGFSQGGALAALICFLIKRKEFEADFKFVVLIGAFKSLCTPHLQYYSDKISLPSLHVFGEGDDIITKDRSEELMSFFEKAEILKHSGGHYVPCSKEQKESYLKFFKEMLSMKEQLKIGS</sequence>
<feature type="domain" description="Serine hydrolase" evidence="3">
    <location>
        <begin position="1"/>
        <end position="207"/>
    </location>
</feature>
<dbReference type="PANTHER" id="PTHR48070:SF6">
    <property type="entry name" value="ESTERASE OVCA2"/>
    <property type="match status" value="1"/>
</dbReference>
<dbReference type="GO" id="GO:0005737">
    <property type="term" value="C:cytoplasm"/>
    <property type="evidence" value="ECO:0007669"/>
    <property type="project" value="TreeGrafter"/>
</dbReference>
<dbReference type="Proteomes" id="UP001152798">
    <property type="component" value="Chromosome 4"/>
</dbReference>
<dbReference type="PANTHER" id="PTHR48070">
    <property type="entry name" value="ESTERASE OVCA2"/>
    <property type="match status" value="1"/>
</dbReference>
<evidence type="ECO:0000259" key="3">
    <source>
        <dbReference type="Pfam" id="PF03959"/>
    </source>
</evidence>
<dbReference type="Gene3D" id="3.40.50.1820">
    <property type="entry name" value="alpha/beta hydrolase"/>
    <property type="match status" value="1"/>
</dbReference>
<dbReference type="InterPro" id="IPR029058">
    <property type="entry name" value="AB_hydrolase_fold"/>
</dbReference>
<organism evidence="4 5">
    <name type="scientific">Nezara viridula</name>
    <name type="common">Southern green stink bug</name>
    <name type="synonym">Cimex viridulus</name>
    <dbReference type="NCBI Taxonomy" id="85310"/>
    <lineage>
        <taxon>Eukaryota</taxon>
        <taxon>Metazoa</taxon>
        <taxon>Ecdysozoa</taxon>
        <taxon>Arthropoda</taxon>
        <taxon>Hexapoda</taxon>
        <taxon>Insecta</taxon>
        <taxon>Pterygota</taxon>
        <taxon>Neoptera</taxon>
        <taxon>Paraneoptera</taxon>
        <taxon>Hemiptera</taxon>
        <taxon>Heteroptera</taxon>
        <taxon>Panheteroptera</taxon>
        <taxon>Pentatomomorpha</taxon>
        <taxon>Pentatomoidea</taxon>
        <taxon>Pentatomidae</taxon>
        <taxon>Pentatominae</taxon>
        <taxon>Nezara</taxon>
    </lineage>
</organism>
<evidence type="ECO:0000256" key="2">
    <source>
        <dbReference type="ARBA" id="ARBA00022801"/>
    </source>
</evidence>
<dbReference type="Pfam" id="PF03959">
    <property type="entry name" value="FSH1"/>
    <property type="match status" value="1"/>
</dbReference>
<dbReference type="OrthoDB" id="414698at2759"/>
<reference evidence="4" key="1">
    <citation type="submission" date="2022-01" db="EMBL/GenBank/DDBJ databases">
        <authorList>
            <person name="King R."/>
        </authorList>
    </citation>
    <scope>NUCLEOTIDE SEQUENCE</scope>
</reference>